<feature type="domain" description="HTH crp-type" evidence="4">
    <location>
        <begin position="145"/>
        <end position="219"/>
    </location>
</feature>
<keyword evidence="6" id="KW-1185">Reference proteome</keyword>
<dbReference type="Proteomes" id="UP000027647">
    <property type="component" value="Unassembled WGS sequence"/>
</dbReference>
<dbReference type="SUPFAM" id="SSF51206">
    <property type="entry name" value="cAMP-binding domain-like"/>
    <property type="match status" value="1"/>
</dbReference>
<dbReference type="RefSeq" id="WP_034960994.1">
    <property type="nucleotide sequence ID" value="NZ_JMIW01000006.1"/>
</dbReference>
<dbReference type="Pfam" id="PF13545">
    <property type="entry name" value="HTH_Crp_2"/>
    <property type="match status" value="1"/>
</dbReference>
<dbReference type="InterPro" id="IPR036390">
    <property type="entry name" value="WH_DNA-bd_sf"/>
</dbReference>
<dbReference type="PANTHER" id="PTHR24567">
    <property type="entry name" value="CRP FAMILY TRANSCRIPTIONAL REGULATORY PROTEIN"/>
    <property type="match status" value="1"/>
</dbReference>
<dbReference type="InterPro" id="IPR036388">
    <property type="entry name" value="WH-like_DNA-bd_sf"/>
</dbReference>
<name>A0A074M3H5_ERYLO</name>
<dbReference type="GO" id="GO:0003677">
    <property type="term" value="F:DNA binding"/>
    <property type="evidence" value="ECO:0007669"/>
    <property type="project" value="UniProtKB-KW"/>
</dbReference>
<dbReference type="GO" id="GO:0005829">
    <property type="term" value="C:cytosol"/>
    <property type="evidence" value="ECO:0007669"/>
    <property type="project" value="TreeGrafter"/>
</dbReference>
<comment type="caution">
    <text evidence="5">The sequence shown here is derived from an EMBL/GenBank/DDBJ whole genome shotgun (WGS) entry which is preliminary data.</text>
</comment>
<dbReference type="GO" id="GO:0003700">
    <property type="term" value="F:DNA-binding transcription factor activity"/>
    <property type="evidence" value="ECO:0007669"/>
    <property type="project" value="InterPro"/>
</dbReference>
<dbReference type="Gene3D" id="2.60.120.10">
    <property type="entry name" value="Jelly Rolls"/>
    <property type="match status" value="1"/>
</dbReference>
<dbReference type="InterPro" id="IPR000595">
    <property type="entry name" value="cNMP-bd_dom"/>
</dbReference>
<dbReference type="PROSITE" id="PS00042">
    <property type="entry name" value="HTH_CRP_1"/>
    <property type="match status" value="1"/>
</dbReference>
<dbReference type="PRINTS" id="PR00034">
    <property type="entry name" value="HTHCRP"/>
</dbReference>
<dbReference type="AlphaFoldDB" id="A0A074M3H5"/>
<dbReference type="EMBL" id="JMIW01000006">
    <property type="protein sequence ID" value="KEO89136.1"/>
    <property type="molecule type" value="Genomic_DNA"/>
</dbReference>
<dbReference type="InterPro" id="IPR014710">
    <property type="entry name" value="RmlC-like_jellyroll"/>
</dbReference>
<protein>
    <recommendedName>
        <fullName evidence="4">HTH crp-type domain-containing protein</fullName>
    </recommendedName>
</protein>
<keyword evidence="2" id="KW-0238">DNA-binding</keyword>
<dbReference type="SUPFAM" id="SSF46785">
    <property type="entry name" value="Winged helix' DNA-binding domain"/>
    <property type="match status" value="1"/>
</dbReference>
<organism evidence="5 6">
    <name type="scientific">Erythrobacter longus</name>
    <dbReference type="NCBI Taxonomy" id="1044"/>
    <lineage>
        <taxon>Bacteria</taxon>
        <taxon>Pseudomonadati</taxon>
        <taxon>Pseudomonadota</taxon>
        <taxon>Alphaproteobacteria</taxon>
        <taxon>Sphingomonadales</taxon>
        <taxon>Erythrobacteraceae</taxon>
        <taxon>Erythrobacter/Porphyrobacter group</taxon>
        <taxon>Erythrobacter</taxon>
    </lineage>
</organism>
<gene>
    <name evidence="5" type="ORF">EH31_13965</name>
</gene>
<dbReference type="OrthoDB" id="667966at2"/>
<evidence type="ECO:0000256" key="1">
    <source>
        <dbReference type="ARBA" id="ARBA00023015"/>
    </source>
</evidence>
<dbReference type="PANTHER" id="PTHR24567:SF75">
    <property type="entry name" value="FUMARATE AND NITRATE REDUCTION REGULATORY PROTEIN"/>
    <property type="match status" value="1"/>
</dbReference>
<dbReference type="InterPro" id="IPR018335">
    <property type="entry name" value="Tscrpt_reg_HTH_Crp-type_CS"/>
</dbReference>
<dbReference type="InterPro" id="IPR012318">
    <property type="entry name" value="HTH_CRP"/>
</dbReference>
<evidence type="ECO:0000256" key="3">
    <source>
        <dbReference type="ARBA" id="ARBA00023163"/>
    </source>
</evidence>
<keyword evidence="1" id="KW-0805">Transcription regulation</keyword>
<evidence type="ECO:0000259" key="4">
    <source>
        <dbReference type="PROSITE" id="PS51063"/>
    </source>
</evidence>
<dbReference type="eggNOG" id="COG0664">
    <property type="taxonomic scope" value="Bacteria"/>
</dbReference>
<dbReference type="FunFam" id="1.10.10.10:FF:000028">
    <property type="entry name" value="Fumarate/nitrate reduction transcriptional regulator Fnr"/>
    <property type="match status" value="1"/>
</dbReference>
<evidence type="ECO:0000313" key="6">
    <source>
        <dbReference type="Proteomes" id="UP000027647"/>
    </source>
</evidence>
<dbReference type="Gene3D" id="1.10.10.10">
    <property type="entry name" value="Winged helix-like DNA-binding domain superfamily/Winged helix DNA-binding domain"/>
    <property type="match status" value="1"/>
</dbReference>
<proteinExistence type="predicted"/>
<dbReference type="SMART" id="SM00419">
    <property type="entry name" value="HTH_CRP"/>
    <property type="match status" value="1"/>
</dbReference>
<reference evidence="5 6" key="1">
    <citation type="submission" date="2014-04" db="EMBL/GenBank/DDBJ databases">
        <title>A comprehensive comparison of genomes of Erythrobacter spp. strains.</title>
        <authorList>
            <person name="Zheng Q."/>
        </authorList>
    </citation>
    <scope>NUCLEOTIDE SEQUENCE [LARGE SCALE GENOMIC DNA]</scope>
    <source>
        <strain evidence="5 6">DSM 6997</strain>
    </source>
</reference>
<dbReference type="InterPro" id="IPR050397">
    <property type="entry name" value="Env_Response_Regulators"/>
</dbReference>
<dbReference type="PROSITE" id="PS51063">
    <property type="entry name" value="HTH_CRP_2"/>
    <property type="match status" value="1"/>
</dbReference>
<keyword evidence="3" id="KW-0804">Transcription</keyword>
<accession>A0A074M3H5</accession>
<dbReference type="CDD" id="cd00038">
    <property type="entry name" value="CAP_ED"/>
    <property type="match status" value="1"/>
</dbReference>
<evidence type="ECO:0000313" key="5">
    <source>
        <dbReference type="EMBL" id="KEO89136.1"/>
    </source>
</evidence>
<dbReference type="Pfam" id="PF00027">
    <property type="entry name" value="cNMP_binding"/>
    <property type="match status" value="1"/>
</dbReference>
<evidence type="ECO:0000256" key="2">
    <source>
        <dbReference type="ARBA" id="ARBA00023125"/>
    </source>
</evidence>
<dbReference type="STRING" id="1044.EH31_13965"/>
<dbReference type="CDD" id="cd00092">
    <property type="entry name" value="HTH_CRP"/>
    <property type="match status" value="1"/>
</dbReference>
<sequence>MAFPELFERFAVEVLPLGVSDGTHLRFQSVARFVTARAGDAPFRGNGKDQIAFVASGSTKLVAQASQGREQVVAFHFAGDLVSIPSSTAHAYSLCALEDCELVYFPADKFLALAQEESGMVAEVLTRALRALERCREKTVALGRKTAQEKLASFLVTMNDRVGAVEGNQQEMSLPMSRKDIGDSLGLTIETVSRQFSELRSLGLIETQGRSGIRLLDLEGLKARAGHVLAAA</sequence>
<dbReference type="InterPro" id="IPR018490">
    <property type="entry name" value="cNMP-bd_dom_sf"/>
</dbReference>